<evidence type="ECO:0000313" key="3">
    <source>
        <dbReference type="Proteomes" id="UP001055057"/>
    </source>
</evidence>
<proteinExistence type="predicted"/>
<evidence type="ECO:0000256" key="1">
    <source>
        <dbReference type="SAM" id="SignalP"/>
    </source>
</evidence>
<organism evidence="2 3">
    <name type="scientific">Methylobacterium trifolii</name>
    <dbReference type="NCBI Taxonomy" id="1003092"/>
    <lineage>
        <taxon>Bacteria</taxon>
        <taxon>Pseudomonadati</taxon>
        <taxon>Pseudomonadota</taxon>
        <taxon>Alphaproteobacteria</taxon>
        <taxon>Hyphomicrobiales</taxon>
        <taxon>Methylobacteriaceae</taxon>
        <taxon>Methylobacterium</taxon>
    </lineage>
</organism>
<keyword evidence="3" id="KW-1185">Reference proteome</keyword>
<reference evidence="2" key="2">
    <citation type="submission" date="2021-08" db="EMBL/GenBank/DDBJ databases">
        <authorList>
            <person name="Tani A."/>
            <person name="Ola A."/>
            <person name="Ogura Y."/>
            <person name="Katsura K."/>
            <person name="Hayashi T."/>
        </authorList>
    </citation>
    <scope>NUCLEOTIDE SEQUENCE</scope>
    <source>
        <strain evidence="2">DSM 23632</strain>
    </source>
</reference>
<feature type="chain" id="PRO_5045046030" description="UrcA family protein" evidence="1">
    <location>
        <begin position="24"/>
        <end position="111"/>
    </location>
</feature>
<sequence>MSLSRSLPLVCTAILLAGPAALAQSAADGTCPRDVLVAQSMQRQAVDQLEQADGDEAKNCRIWRRHVDTMRRVAGVYGRCLSGSERAERMAQVQGSEKEFSAAIRSRCRGS</sequence>
<dbReference type="Proteomes" id="UP001055057">
    <property type="component" value="Unassembled WGS sequence"/>
</dbReference>
<comment type="caution">
    <text evidence="2">The sequence shown here is derived from an EMBL/GenBank/DDBJ whole genome shotgun (WGS) entry which is preliminary data.</text>
</comment>
<name>A0ABQ4TYB0_9HYPH</name>
<protein>
    <recommendedName>
        <fullName evidence="4">UrcA family protein</fullName>
    </recommendedName>
</protein>
<reference evidence="2" key="1">
    <citation type="journal article" date="2021" name="Front. Microbiol.">
        <title>Comprehensive Comparative Genomics and Phenotyping of Methylobacterium Species.</title>
        <authorList>
            <person name="Alessa O."/>
            <person name="Ogura Y."/>
            <person name="Fujitani Y."/>
            <person name="Takami H."/>
            <person name="Hayashi T."/>
            <person name="Sahin N."/>
            <person name="Tani A."/>
        </authorList>
    </citation>
    <scope>NUCLEOTIDE SEQUENCE</scope>
    <source>
        <strain evidence="2">DSM 23632</strain>
    </source>
</reference>
<gene>
    <name evidence="2" type="ORF">MPOCJGCO_2334</name>
</gene>
<evidence type="ECO:0008006" key="4">
    <source>
        <dbReference type="Google" id="ProtNLM"/>
    </source>
</evidence>
<feature type="signal peptide" evidence="1">
    <location>
        <begin position="1"/>
        <end position="23"/>
    </location>
</feature>
<keyword evidence="1" id="KW-0732">Signal</keyword>
<dbReference type="EMBL" id="BPRB01000121">
    <property type="protein sequence ID" value="GJE60223.1"/>
    <property type="molecule type" value="Genomic_DNA"/>
</dbReference>
<evidence type="ECO:0000313" key="2">
    <source>
        <dbReference type="EMBL" id="GJE60223.1"/>
    </source>
</evidence>
<accession>A0ABQ4TYB0</accession>